<sequence length="473" mass="52293">MKSVFSVLAIGSLAGLGVLVVSGWLAAPARTVIAGAEKPRVVILTDISSLEPGVAEPDDGQSLVRLMLYTNDLEIEGLIASSNLGHGQKTRPELIRKVVETYGQVHPTLVQHDPAYPSADRLLSLIKSGQPQAGPKVPVTTSIGADRDTEASDWIIRVVDQPDPRPVWVCVWGGTADLAQALWKVRQTRSSAELQTFISRLRIHAIADQDATGPWIREQFPTLFYILNRHNFRGVYRGGDTRLADSSWVVTSVHKKDNPLGMLYPNYTGGDIWASRIGRVMGIKEGDSPSFLSLVPNGLNVPERPDLGGWGGLFSRNKAGFYQDQVDSTVINPRDPTPYMASVYRWRPDWQADFVTRLQWCTKPFKQANHAPQVVIDGQLSHEPVTRLVKPGAEIRLDAGKSADPDRQSLQFHWQIYPKTGPQDATLSNEQTARVRIRIATTARPQTIPLLLTVTDAGQPALRSYRRVFLQVP</sequence>
<dbReference type="EMBL" id="JBHSMA010000003">
    <property type="protein sequence ID" value="MFC5410278.1"/>
    <property type="molecule type" value="Genomic_DNA"/>
</dbReference>
<name>A0ABW0IAA3_9BACT</name>
<dbReference type="InterPro" id="IPR011483">
    <property type="entry name" value="Sde182_NH-like"/>
</dbReference>
<feature type="domain" description="Cellulose-binding Sde182 nucleoside hydrolase-like" evidence="1">
    <location>
        <begin position="40"/>
        <end position="314"/>
    </location>
</feature>
<comment type="caution">
    <text evidence="3">The sequence shown here is derived from an EMBL/GenBank/DDBJ whole genome shotgun (WGS) entry which is preliminary data.</text>
</comment>
<organism evidence="3 4">
    <name type="scientific">Larkinella bovis</name>
    <dbReference type="NCBI Taxonomy" id="683041"/>
    <lineage>
        <taxon>Bacteria</taxon>
        <taxon>Pseudomonadati</taxon>
        <taxon>Bacteroidota</taxon>
        <taxon>Cytophagia</taxon>
        <taxon>Cytophagales</taxon>
        <taxon>Spirosomataceae</taxon>
        <taxon>Larkinella</taxon>
    </lineage>
</organism>
<gene>
    <name evidence="3" type="ORF">ACFPMF_13210</name>
</gene>
<reference evidence="4" key="1">
    <citation type="journal article" date="2019" name="Int. J. Syst. Evol. Microbiol.">
        <title>The Global Catalogue of Microorganisms (GCM) 10K type strain sequencing project: providing services to taxonomists for standard genome sequencing and annotation.</title>
        <authorList>
            <consortium name="The Broad Institute Genomics Platform"/>
            <consortium name="The Broad Institute Genome Sequencing Center for Infectious Disease"/>
            <person name="Wu L."/>
            <person name="Ma J."/>
        </authorList>
    </citation>
    <scope>NUCLEOTIDE SEQUENCE [LARGE SCALE GENOMIC DNA]</scope>
    <source>
        <strain evidence="4">CCUG 55250</strain>
    </source>
</reference>
<dbReference type="Pfam" id="PF07632">
    <property type="entry name" value="Sde182_NH-like"/>
    <property type="match status" value="1"/>
</dbReference>
<protein>
    <submittedName>
        <fullName evidence="3">DUF1593 domain-containing protein</fullName>
    </submittedName>
</protein>
<evidence type="ECO:0000259" key="1">
    <source>
        <dbReference type="Pfam" id="PF07632"/>
    </source>
</evidence>
<proteinExistence type="predicted"/>
<feature type="domain" description="Cellulose-binding Sde182 C-terminal" evidence="2">
    <location>
        <begin position="394"/>
        <end position="472"/>
    </location>
</feature>
<evidence type="ECO:0000313" key="3">
    <source>
        <dbReference type="EMBL" id="MFC5410278.1"/>
    </source>
</evidence>
<dbReference type="Gene3D" id="2.60.40.10">
    <property type="entry name" value="Immunoglobulins"/>
    <property type="match status" value="1"/>
</dbReference>
<dbReference type="InterPro" id="IPR013783">
    <property type="entry name" value="Ig-like_fold"/>
</dbReference>
<dbReference type="Proteomes" id="UP001596106">
    <property type="component" value="Unassembled WGS sequence"/>
</dbReference>
<evidence type="ECO:0000313" key="4">
    <source>
        <dbReference type="Proteomes" id="UP001596106"/>
    </source>
</evidence>
<evidence type="ECO:0000259" key="2">
    <source>
        <dbReference type="Pfam" id="PF21027"/>
    </source>
</evidence>
<dbReference type="Gene3D" id="3.90.245.10">
    <property type="entry name" value="Ribonucleoside hydrolase-like"/>
    <property type="match status" value="1"/>
</dbReference>
<keyword evidence="4" id="KW-1185">Reference proteome</keyword>
<dbReference type="RefSeq" id="WP_379845555.1">
    <property type="nucleotide sequence ID" value="NZ_JBHSMA010000003.1"/>
</dbReference>
<dbReference type="InterPro" id="IPR036452">
    <property type="entry name" value="Ribo_hydro-like"/>
</dbReference>
<dbReference type="SUPFAM" id="SSF53590">
    <property type="entry name" value="Nucleoside hydrolase"/>
    <property type="match status" value="1"/>
</dbReference>
<accession>A0ABW0IAA3</accession>
<dbReference type="Pfam" id="PF21027">
    <property type="entry name" value="Sde0182_C"/>
    <property type="match status" value="1"/>
</dbReference>
<dbReference type="InterPro" id="IPR048527">
    <property type="entry name" value="Sde182_C"/>
</dbReference>